<dbReference type="Gene3D" id="1.20.58.340">
    <property type="entry name" value="Magnesium transport protein CorA, transmembrane region"/>
    <property type="match status" value="1"/>
</dbReference>
<dbReference type="AlphaFoldDB" id="A0A8H3F8B1"/>
<evidence type="ECO:0000259" key="2">
    <source>
        <dbReference type="Pfam" id="PF26616"/>
    </source>
</evidence>
<keyword evidence="1" id="KW-0812">Transmembrane</keyword>
<evidence type="ECO:0000313" key="3">
    <source>
        <dbReference type="EMBL" id="CAF9920517.1"/>
    </source>
</evidence>
<sequence length="493" mass="56736">MLALVLTYHQVQPSFLDFLFPFGNQQYAQDFHFCGFKYEHRFSDVDKGLKIPELGWSGREFQFCYNLRSIEPSNGQPEWPWSIRQSALFHSFDVETGRTNWINLKGDQLLKKRVISATSSRGFSESSCFGTVDGAFASTFAIHMIMCEWSGENWRWYINFLEEALQATTRPTLSAMVDPFPSSLLEEEPSLLAQCANSNEEINLPSPMFRKPPAQAYHSKGRPTSTYQPLSDDGLTLQDLEYETLQRHATKSRQDFSFGDLQRIQFIQEKVNETQLILKLNVDVLVELRQHYHFICESDGWPRELSMKCKGDISRFEKRVIAVEKDLGMQRSRVETLLRLLADRMSLLYGILEYRNMEASKTLAKRANRNMEASKVLAGKAHESTRSMEAITREMHVIAQKTKQETVSMRVITLVTLFFLPGTFISTLMSTDIFKATNTGQFGNTVELGALRLYIAISLPLVVVTLLAWYGVYWWETRKEKVQMKNVAFEPHV</sequence>
<evidence type="ECO:0000313" key="4">
    <source>
        <dbReference type="Proteomes" id="UP000664534"/>
    </source>
</evidence>
<protein>
    <recommendedName>
        <fullName evidence="2">CorA-like transporter domain-containing protein</fullName>
    </recommendedName>
</protein>
<name>A0A8H3F8B1_9LECA</name>
<keyword evidence="4" id="KW-1185">Reference proteome</keyword>
<dbReference type="Proteomes" id="UP000664534">
    <property type="component" value="Unassembled WGS sequence"/>
</dbReference>
<keyword evidence="1" id="KW-0472">Membrane</keyword>
<gene>
    <name evidence="3" type="ORF">IMSHALPRED_004948</name>
</gene>
<dbReference type="EMBL" id="CAJPDT010000025">
    <property type="protein sequence ID" value="CAF9920517.1"/>
    <property type="molecule type" value="Genomic_DNA"/>
</dbReference>
<comment type="caution">
    <text evidence="3">The sequence shown here is derived from an EMBL/GenBank/DDBJ whole genome shotgun (WGS) entry which is preliminary data.</text>
</comment>
<reference evidence="3" key="1">
    <citation type="submission" date="2021-03" db="EMBL/GenBank/DDBJ databases">
        <authorList>
            <person name="Tagirdzhanova G."/>
        </authorList>
    </citation>
    <scope>NUCLEOTIDE SEQUENCE</scope>
</reference>
<keyword evidence="1" id="KW-1133">Transmembrane helix</keyword>
<accession>A0A8H3F8B1</accession>
<dbReference type="OrthoDB" id="5396681at2759"/>
<proteinExistence type="predicted"/>
<dbReference type="InterPro" id="IPR058257">
    <property type="entry name" value="CorA-like_dom"/>
</dbReference>
<feature type="transmembrane region" description="Helical" evidence="1">
    <location>
        <begin position="451"/>
        <end position="475"/>
    </location>
</feature>
<organism evidence="3 4">
    <name type="scientific">Imshaugia aleurites</name>
    <dbReference type="NCBI Taxonomy" id="172621"/>
    <lineage>
        <taxon>Eukaryota</taxon>
        <taxon>Fungi</taxon>
        <taxon>Dikarya</taxon>
        <taxon>Ascomycota</taxon>
        <taxon>Pezizomycotina</taxon>
        <taxon>Lecanoromycetes</taxon>
        <taxon>OSLEUM clade</taxon>
        <taxon>Lecanoromycetidae</taxon>
        <taxon>Lecanorales</taxon>
        <taxon>Lecanorineae</taxon>
        <taxon>Parmeliaceae</taxon>
        <taxon>Imshaugia</taxon>
    </lineage>
</organism>
<feature type="domain" description="CorA-like transporter" evidence="2">
    <location>
        <begin position="1"/>
        <end position="172"/>
    </location>
</feature>
<evidence type="ECO:0000256" key="1">
    <source>
        <dbReference type="SAM" id="Phobius"/>
    </source>
</evidence>
<dbReference type="Pfam" id="PF26616">
    <property type="entry name" value="CorA-like"/>
    <property type="match status" value="1"/>
</dbReference>
<feature type="transmembrane region" description="Helical" evidence="1">
    <location>
        <begin position="411"/>
        <end position="431"/>
    </location>
</feature>